<evidence type="ECO:0000256" key="1">
    <source>
        <dbReference type="ARBA" id="ARBA00004141"/>
    </source>
</evidence>
<feature type="transmembrane region" description="Helical" evidence="6">
    <location>
        <begin position="132"/>
        <end position="150"/>
    </location>
</feature>
<keyword evidence="4 6" id="KW-0472">Membrane</keyword>
<evidence type="ECO:0000313" key="8">
    <source>
        <dbReference type="Proteomes" id="UP000789572"/>
    </source>
</evidence>
<dbReference type="AlphaFoldDB" id="A0A9N9GJC8"/>
<reference evidence="7" key="1">
    <citation type="submission" date="2021-06" db="EMBL/GenBank/DDBJ databases">
        <authorList>
            <person name="Kallberg Y."/>
            <person name="Tangrot J."/>
            <person name="Rosling A."/>
        </authorList>
    </citation>
    <scope>NUCLEOTIDE SEQUENCE</scope>
    <source>
        <strain evidence="7">IA702</strain>
    </source>
</reference>
<dbReference type="SUPFAM" id="SSF103481">
    <property type="entry name" value="Multidrug resistance efflux transporter EmrE"/>
    <property type="match status" value="1"/>
</dbReference>
<dbReference type="InterPro" id="IPR008521">
    <property type="entry name" value="Mg_trans_NIPA"/>
</dbReference>
<evidence type="ECO:0000256" key="2">
    <source>
        <dbReference type="ARBA" id="ARBA00022692"/>
    </source>
</evidence>
<dbReference type="Gene3D" id="1.10.3730.20">
    <property type="match status" value="1"/>
</dbReference>
<dbReference type="OrthoDB" id="165382at2759"/>
<feature type="transmembrane region" description="Helical" evidence="6">
    <location>
        <begin position="170"/>
        <end position="188"/>
    </location>
</feature>
<dbReference type="InterPro" id="IPR037185">
    <property type="entry name" value="EmrE-like"/>
</dbReference>
<comment type="caution">
    <text evidence="7">The sequence shown here is derived from an EMBL/GenBank/DDBJ whole genome shotgun (WGS) entry which is preliminary data.</text>
</comment>
<dbReference type="EMBL" id="CAJVPJ010001999">
    <property type="protein sequence ID" value="CAG8610156.1"/>
    <property type="molecule type" value="Genomic_DNA"/>
</dbReference>
<evidence type="ECO:0000256" key="3">
    <source>
        <dbReference type="ARBA" id="ARBA00022989"/>
    </source>
</evidence>
<keyword evidence="3 6" id="KW-1133">Transmembrane helix</keyword>
<feature type="transmembrane region" description="Helical" evidence="6">
    <location>
        <begin position="290"/>
        <end position="308"/>
    </location>
</feature>
<keyword evidence="8" id="KW-1185">Reference proteome</keyword>
<keyword evidence="2 6" id="KW-0812">Transmembrane</keyword>
<organism evidence="7 8">
    <name type="scientific">Paraglomus occultum</name>
    <dbReference type="NCBI Taxonomy" id="144539"/>
    <lineage>
        <taxon>Eukaryota</taxon>
        <taxon>Fungi</taxon>
        <taxon>Fungi incertae sedis</taxon>
        <taxon>Mucoromycota</taxon>
        <taxon>Glomeromycotina</taxon>
        <taxon>Glomeromycetes</taxon>
        <taxon>Paraglomerales</taxon>
        <taxon>Paraglomeraceae</taxon>
        <taxon>Paraglomus</taxon>
    </lineage>
</organism>
<evidence type="ECO:0000313" key="7">
    <source>
        <dbReference type="EMBL" id="CAG8610156.1"/>
    </source>
</evidence>
<proteinExistence type="predicted"/>
<feature type="transmembrane region" description="Helical" evidence="6">
    <location>
        <begin position="249"/>
        <end position="269"/>
    </location>
</feature>
<dbReference type="GO" id="GO:0016020">
    <property type="term" value="C:membrane"/>
    <property type="evidence" value="ECO:0007669"/>
    <property type="project" value="UniProtKB-SubCell"/>
</dbReference>
<dbReference type="PANTHER" id="PTHR12570:SF85">
    <property type="entry name" value="DUF803 DOMAIN MEMBRANE PROTEIN (AFU_ORTHOLOGUE AFUA_1G15880)"/>
    <property type="match status" value="1"/>
</dbReference>
<protein>
    <submittedName>
        <fullName evidence="7">922_t:CDS:1</fullName>
    </submittedName>
</protein>
<gene>
    <name evidence="7" type="ORF">POCULU_LOCUS7907</name>
</gene>
<comment type="subcellular location">
    <subcellularLocation>
        <location evidence="1">Membrane</location>
        <topology evidence="1">Multi-pass membrane protein</topology>
    </subcellularLocation>
</comment>
<dbReference type="GO" id="GO:0015095">
    <property type="term" value="F:magnesium ion transmembrane transporter activity"/>
    <property type="evidence" value="ECO:0007669"/>
    <property type="project" value="InterPro"/>
</dbReference>
<sequence length="470" mass="50798">MSFVVGLTAALAGNTVIGVGNCLQKYALTRGEALNRSASNVNYNSDSDASPPPTPRSISRSKPYTYSRINDKVWLTGITLVYLGELCGNWIALSLIPASVVTPLGILAVIINAVLASCFLNEHISFKQRLGYVWILLGVLTTILFSAMTTKDIENDLSTGARLVSYITQPRVTVWLCVIALAECLLIATVRTRKKEQPSLVLYVIMTAGFGAVTVVASKFLAVLLRLWMVDARKEGSGLIDVFSNGETVSIPMIALLMTAVAVALAVGISGQEICKQIALSKYKVTQFQPMFYASHVTFVAISGMIVFKEVGVWWSMIGFMAGVLAIIRGAIYLLDGDELFPSDEEAEYDCDIQSESASDDFEHLETDALLGPRVNRNNVPNPNSIDAGIARLSSFAIEVRAGMLLVEINCQGTKANYGMKRKPSVKHIKGYTENELVVIKPAMKSSRANVGKSDRATGASYGVASCHSD</sequence>
<dbReference type="PANTHER" id="PTHR12570">
    <property type="match status" value="1"/>
</dbReference>
<dbReference type="Pfam" id="PF05653">
    <property type="entry name" value="Mg_trans_NIPA"/>
    <property type="match status" value="1"/>
</dbReference>
<evidence type="ECO:0000256" key="4">
    <source>
        <dbReference type="ARBA" id="ARBA00023136"/>
    </source>
</evidence>
<name>A0A9N9GJC8_9GLOM</name>
<feature type="transmembrane region" description="Helical" evidence="6">
    <location>
        <begin position="314"/>
        <end position="335"/>
    </location>
</feature>
<accession>A0A9N9GJC8</accession>
<dbReference type="Proteomes" id="UP000789572">
    <property type="component" value="Unassembled WGS sequence"/>
</dbReference>
<evidence type="ECO:0000256" key="6">
    <source>
        <dbReference type="SAM" id="Phobius"/>
    </source>
</evidence>
<feature type="transmembrane region" description="Helical" evidence="6">
    <location>
        <begin position="90"/>
        <end position="120"/>
    </location>
</feature>
<evidence type="ECO:0000256" key="5">
    <source>
        <dbReference type="SAM" id="MobiDB-lite"/>
    </source>
</evidence>
<feature type="region of interest" description="Disordered" evidence="5">
    <location>
        <begin position="42"/>
        <end position="61"/>
    </location>
</feature>
<feature type="region of interest" description="Disordered" evidence="5">
    <location>
        <begin position="448"/>
        <end position="470"/>
    </location>
</feature>
<feature type="transmembrane region" description="Helical" evidence="6">
    <location>
        <begin position="200"/>
        <end position="229"/>
    </location>
</feature>